<comment type="similarity">
    <text evidence="2">Belongs to the RbfA family.</text>
</comment>
<dbReference type="PANTHER" id="PTHR33515:SF1">
    <property type="entry name" value="RIBOSOME-BINDING FACTOR A, CHLOROPLASTIC-RELATED"/>
    <property type="match status" value="1"/>
</dbReference>
<dbReference type="InterPro" id="IPR023799">
    <property type="entry name" value="RbfA_dom_sf"/>
</dbReference>
<dbReference type="GO" id="GO:0043024">
    <property type="term" value="F:ribosomal small subunit binding"/>
    <property type="evidence" value="ECO:0007669"/>
    <property type="project" value="TreeGrafter"/>
</dbReference>
<dbReference type="Pfam" id="PF02033">
    <property type="entry name" value="RBFA"/>
    <property type="match status" value="1"/>
</dbReference>
<protein>
    <recommendedName>
        <fullName evidence="2">Ribosome-binding factor A</fullName>
    </recommendedName>
</protein>
<comment type="caution">
    <text evidence="3">The sequence shown here is derived from an EMBL/GenBank/DDBJ whole genome shotgun (WGS) entry which is preliminary data.</text>
</comment>
<keyword evidence="1 2" id="KW-0690">Ribosome biogenesis</keyword>
<organism evidence="3 4">
    <name type="scientific">Candidatus Liptonbacteria bacterium RIFCSPLOWO2_01_FULL_53_13</name>
    <dbReference type="NCBI Taxonomy" id="1798651"/>
    <lineage>
        <taxon>Bacteria</taxon>
        <taxon>Candidatus Liptoniibacteriota</taxon>
    </lineage>
</organism>
<dbReference type="HAMAP" id="MF_00003">
    <property type="entry name" value="RbfA"/>
    <property type="match status" value="1"/>
</dbReference>
<reference evidence="3 4" key="1">
    <citation type="journal article" date="2016" name="Nat. Commun.">
        <title>Thousands of microbial genomes shed light on interconnected biogeochemical processes in an aquifer system.</title>
        <authorList>
            <person name="Anantharaman K."/>
            <person name="Brown C.T."/>
            <person name="Hug L.A."/>
            <person name="Sharon I."/>
            <person name="Castelle C.J."/>
            <person name="Probst A.J."/>
            <person name="Thomas B.C."/>
            <person name="Singh A."/>
            <person name="Wilkins M.J."/>
            <person name="Karaoz U."/>
            <person name="Brodie E.L."/>
            <person name="Williams K.H."/>
            <person name="Hubbard S.S."/>
            <person name="Banfield J.F."/>
        </authorList>
    </citation>
    <scope>NUCLEOTIDE SEQUENCE [LARGE SCALE GENOMIC DNA]</scope>
</reference>
<evidence type="ECO:0000313" key="4">
    <source>
        <dbReference type="Proteomes" id="UP000178348"/>
    </source>
</evidence>
<evidence type="ECO:0000256" key="1">
    <source>
        <dbReference type="ARBA" id="ARBA00022517"/>
    </source>
</evidence>
<dbReference type="PANTHER" id="PTHR33515">
    <property type="entry name" value="RIBOSOME-BINDING FACTOR A, CHLOROPLASTIC-RELATED"/>
    <property type="match status" value="1"/>
</dbReference>
<keyword evidence="2" id="KW-0963">Cytoplasm</keyword>
<comment type="subcellular location">
    <subcellularLocation>
        <location evidence="2">Cytoplasm</location>
    </subcellularLocation>
</comment>
<dbReference type="InterPro" id="IPR000238">
    <property type="entry name" value="RbfA"/>
</dbReference>
<dbReference type="GO" id="GO:0005829">
    <property type="term" value="C:cytosol"/>
    <property type="evidence" value="ECO:0007669"/>
    <property type="project" value="TreeGrafter"/>
</dbReference>
<sequence length="119" mass="13336">MNYRPLRVANLIQEELGNLLLREFDAQGAIVTITGVVVEHKLETATVKVSILPPEKAKETLKALIGAQGKLQYLLLRKINIYPMPRIHFEIDLGVENAARVEKILLEHPDEDSDENPGT</sequence>
<dbReference type="AlphaFoldDB" id="A0A1G2CMV9"/>
<accession>A0A1G2CMV9</accession>
<dbReference type="Gene3D" id="3.30.300.20">
    <property type="match status" value="1"/>
</dbReference>
<dbReference type="Proteomes" id="UP000178348">
    <property type="component" value="Unassembled WGS sequence"/>
</dbReference>
<dbReference type="NCBIfam" id="TIGR00082">
    <property type="entry name" value="rbfA"/>
    <property type="match status" value="1"/>
</dbReference>
<dbReference type="PROSITE" id="PS01319">
    <property type="entry name" value="RBFA"/>
    <property type="match status" value="1"/>
</dbReference>
<gene>
    <name evidence="2" type="primary">rbfA</name>
    <name evidence="3" type="ORF">A2946_04045</name>
</gene>
<dbReference type="EMBL" id="MHLB01000002">
    <property type="protein sequence ID" value="OGZ02723.1"/>
    <property type="molecule type" value="Genomic_DNA"/>
</dbReference>
<proteinExistence type="inferred from homology"/>
<name>A0A1G2CMV9_9BACT</name>
<dbReference type="InterPro" id="IPR020053">
    <property type="entry name" value="Ribosome-bd_factorA_CS"/>
</dbReference>
<dbReference type="GO" id="GO:0030490">
    <property type="term" value="P:maturation of SSU-rRNA"/>
    <property type="evidence" value="ECO:0007669"/>
    <property type="project" value="UniProtKB-UniRule"/>
</dbReference>
<dbReference type="SUPFAM" id="SSF89919">
    <property type="entry name" value="Ribosome-binding factor A, RbfA"/>
    <property type="match status" value="1"/>
</dbReference>
<evidence type="ECO:0000256" key="2">
    <source>
        <dbReference type="HAMAP-Rule" id="MF_00003"/>
    </source>
</evidence>
<evidence type="ECO:0000313" key="3">
    <source>
        <dbReference type="EMBL" id="OGZ02723.1"/>
    </source>
</evidence>
<comment type="function">
    <text evidence="2">One of several proteins that assist in the late maturation steps of the functional core of the 30S ribosomal subunit. Associates with free 30S ribosomal subunits (but not with 30S subunits that are part of 70S ribosomes or polysomes). Required for efficient processing of 16S rRNA. May interact with the 5'-terminal helix region of 16S rRNA.</text>
</comment>
<comment type="subunit">
    <text evidence="2">Monomer. Binds 30S ribosomal subunits, but not 50S ribosomal subunits or 70S ribosomes.</text>
</comment>
<dbReference type="InterPro" id="IPR015946">
    <property type="entry name" value="KH_dom-like_a/b"/>
</dbReference>